<dbReference type="InterPro" id="IPR003481">
    <property type="entry name" value="FliD_N"/>
</dbReference>
<evidence type="ECO:0000256" key="3">
    <source>
        <dbReference type="ARBA" id="ARBA00023054"/>
    </source>
</evidence>
<comment type="subunit">
    <text evidence="2 5">Homopentamer.</text>
</comment>
<evidence type="ECO:0000256" key="2">
    <source>
        <dbReference type="ARBA" id="ARBA00011255"/>
    </source>
</evidence>
<dbReference type="GO" id="GO:0007155">
    <property type="term" value="P:cell adhesion"/>
    <property type="evidence" value="ECO:0007669"/>
    <property type="project" value="InterPro"/>
</dbReference>
<dbReference type="RefSeq" id="WP_349243553.1">
    <property type="nucleotide sequence ID" value="NZ_JASCXX010000003.1"/>
</dbReference>
<sequence>MGELRLSGLSTGIDTSTLITQLMAVEQRRLNKYVERKDTWDQRKEALNTLKNMLNDLKNAASALADARKLRTYTSLSSNADVLTAESSHNAFEGNHSVVINQLANAERWVHTTGMTYKEDYVGEGVFIYSYNDREVTVTTTADTTLEAFAALINNDANNPGVTASLLHHNGAYHLVLNGNDAGSDYEISINTSNTEVWQTASPLTVKGENAVQSTRIRDLDQFSGTFAGDESITITGRQHDGTEVNHSFAVNQNTRIEHLVEEINSAFGGTATATVVNGQIRLTDRTHGTSQMQLSLSYNPGSGSTTLDLPVAAQSTQGGSTAASLAGFAEADFSETQSAQDSQIKVDGFPLGDDEWITRSANTIDDVLQGVTLSLHDTGTVQVNLTRDIESVKEKLESMIDAYNSVVTFLAEKTGYNSALKTAGVLMGDSTVSSIANSLRMPLIRQTSGFVTDIDAFLMPAQVGLELDRDGMLSLDTTAFDEAITKNYMGVLALIGADKTGSSDSNTVQFYSASDQYTQSGTYNVQVTISGGVITSAGIKAAGESTYRDATVSGNIVIGNSAFNDKGKPMYAENGLALSVDLSQDGTFNATVRVKQGFTGSLEDVIDRFLQPTDGWLTLDQNSIDVQIRNLEDRIAVEETRLSRVEQRLITKYARLERTLTLMQNQMAGLQMG</sequence>
<comment type="function">
    <text evidence="5">Required for morphogenesis and for the elongation of the flagellar filament by facilitating polymerization of the flagellin monomers at the tip of growing filament. Forms a capping structure, which prevents flagellin subunits (transported through the central channel of the flagellum) from leaking out without polymerization at the distal end.</text>
</comment>
<evidence type="ECO:0000256" key="1">
    <source>
        <dbReference type="ARBA" id="ARBA00009764"/>
    </source>
</evidence>
<dbReference type="GO" id="GO:0005576">
    <property type="term" value="C:extracellular region"/>
    <property type="evidence" value="ECO:0007669"/>
    <property type="project" value="UniProtKB-SubCell"/>
</dbReference>
<reference evidence="8" key="1">
    <citation type="submission" date="2023-05" db="EMBL/GenBank/DDBJ databases">
        <title>Anaerotaeda fermentans gen. nov., sp. nov., a novel anaerobic planctomycete of the new family within the order Sedimentisphaerales isolated from Taman Peninsula, Russia.</title>
        <authorList>
            <person name="Khomyakova M.A."/>
            <person name="Merkel A.Y."/>
            <person name="Slobodkin A.I."/>
        </authorList>
    </citation>
    <scope>NUCLEOTIDE SEQUENCE</scope>
    <source>
        <strain evidence="8">M17dextr</strain>
    </source>
</reference>
<organism evidence="8 9">
    <name type="scientific">Anaerobaca lacustris</name>
    <dbReference type="NCBI Taxonomy" id="3044600"/>
    <lineage>
        <taxon>Bacteria</taxon>
        <taxon>Pseudomonadati</taxon>
        <taxon>Planctomycetota</taxon>
        <taxon>Phycisphaerae</taxon>
        <taxon>Sedimentisphaerales</taxon>
        <taxon>Anaerobacaceae</taxon>
        <taxon>Anaerobaca</taxon>
    </lineage>
</organism>
<keyword evidence="8" id="KW-0282">Flagellum</keyword>
<protein>
    <recommendedName>
        <fullName evidence="5">Flagellar hook-associated protein 2</fullName>
        <shortName evidence="5">HAP2</shortName>
    </recommendedName>
    <alternativeName>
        <fullName evidence="5">Flagellar cap protein</fullName>
    </alternativeName>
</protein>
<evidence type="ECO:0000256" key="5">
    <source>
        <dbReference type="RuleBase" id="RU362066"/>
    </source>
</evidence>
<dbReference type="Pfam" id="PF02465">
    <property type="entry name" value="FliD_N"/>
    <property type="match status" value="1"/>
</dbReference>
<dbReference type="GO" id="GO:0071973">
    <property type="term" value="P:bacterial-type flagellum-dependent cell motility"/>
    <property type="evidence" value="ECO:0007669"/>
    <property type="project" value="TreeGrafter"/>
</dbReference>
<dbReference type="Pfam" id="PF07196">
    <property type="entry name" value="Flagellin_IN"/>
    <property type="match status" value="1"/>
</dbReference>
<feature type="domain" description="Flagellar hook-associated protein 2 C-terminal" evidence="7">
    <location>
        <begin position="340"/>
        <end position="665"/>
    </location>
</feature>
<evidence type="ECO:0000259" key="7">
    <source>
        <dbReference type="Pfam" id="PF07195"/>
    </source>
</evidence>
<evidence type="ECO:0000313" key="9">
    <source>
        <dbReference type="Proteomes" id="UP001431776"/>
    </source>
</evidence>
<keyword evidence="9" id="KW-1185">Reference proteome</keyword>
<gene>
    <name evidence="8" type="primary">fliD</name>
    <name evidence="8" type="ORF">QJ522_03720</name>
</gene>
<dbReference type="InterPro" id="IPR040026">
    <property type="entry name" value="FliD"/>
</dbReference>
<name>A0AAW6TWS6_9BACT</name>
<comment type="caution">
    <text evidence="8">The sequence shown here is derived from an EMBL/GenBank/DDBJ whole genome shotgun (WGS) entry which is preliminary data.</text>
</comment>
<dbReference type="GO" id="GO:0009424">
    <property type="term" value="C:bacterial-type flagellum hook"/>
    <property type="evidence" value="ECO:0007669"/>
    <property type="project" value="UniProtKB-UniRule"/>
</dbReference>
<keyword evidence="4 5" id="KW-0975">Bacterial flagellum</keyword>
<dbReference type="EMBL" id="JASCXX010000003">
    <property type="protein sequence ID" value="MDI6448144.1"/>
    <property type="molecule type" value="Genomic_DNA"/>
</dbReference>
<keyword evidence="8" id="KW-0969">Cilium</keyword>
<dbReference type="AlphaFoldDB" id="A0AAW6TWS6"/>
<feature type="coiled-coil region" evidence="5">
    <location>
        <begin position="629"/>
        <end position="667"/>
    </location>
</feature>
<dbReference type="InterPro" id="IPR010809">
    <property type="entry name" value="FliD_C"/>
</dbReference>
<evidence type="ECO:0000256" key="4">
    <source>
        <dbReference type="ARBA" id="ARBA00023143"/>
    </source>
</evidence>
<dbReference type="PANTHER" id="PTHR30288:SF0">
    <property type="entry name" value="FLAGELLAR HOOK-ASSOCIATED PROTEIN 2"/>
    <property type="match status" value="1"/>
</dbReference>
<keyword evidence="8" id="KW-0966">Cell projection</keyword>
<keyword evidence="3 5" id="KW-0175">Coiled coil</keyword>
<dbReference type="InterPro" id="IPR010810">
    <property type="entry name" value="Flagellin_hook_IN_motif"/>
</dbReference>
<proteinExistence type="inferred from homology"/>
<dbReference type="PANTHER" id="PTHR30288">
    <property type="entry name" value="FLAGELLAR CAP/ASSEMBLY PROTEIN FLID"/>
    <property type="match status" value="1"/>
</dbReference>
<evidence type="ECO:0000259" key="6">
    <source>
        <dbReference type="Pfam" id="PF02465"/>
    </source>
</evidence>
<feature type="domain" description="Flagellar hook-associated protein 2 N-terminal" evidence="6">
    <location>
        <begin position="11"/>
        <end position="106"/>
    </location>
</feature>
<dbReference type="Pfam" id="PF07195">
    <property type="entry name" value="FliD_C"/>
    <property type="match status" value="1"/>
</dbReference>
<comment type="similarity">
    <text evidence="1 5">Belongs to the FliD family.</text>
</comment>
<evidence type="ECO:0000313" key="8">
    <source>
        <dbReference type="EMBL" id="MDI6448144.1"/>
    </source>
</evidence>
<keyword evidence="5" id="KW-0964">Secreted</keyword>
<dbReference type="Proteomes" id="UP001431776">
    <property type="component" value="Unassembled WGS sequence"/>
</dbReference>
<dbReference type="GO" id="GO:0009421">
    <property type="term" value="C:bacterial-type flagellum filament cap"/>
    <property type="evidence" value="ECO:0007669"/>
    <property type="project" value="InterPro"/>
</dbReference>
<feature type="coiled-coil region" evidence="5">
    <location>
        <begin position="43"/>
        <end position="70"/>
    </location>
</feature>
<comment type="subcellular location">
    <subcellularLocation>
        <location evidence="5">Secreted</location>
    </subcellularLocation>
    <subcellularLocation>
        <location evidence="5">Bacterial flagellum</location>
    </subcellularLocation>
</comment>
<accession>A0AAW6TWS6</accession>